<evidence type="ECO:0000313" key="3">
    <source>
        <dbReference type="Proteomes" id="UP000076532"/>
    </source>
</evidence>
<gene>
    <name evidence="2" type="ORF">FIBSPDRAFT_862936</name>
</gene>
<organism evidence="2 3">
    <name type="scientific">Athelia psychrophila</name>
    <dbReference type="NCBI Taxonomy" id="1759441"/>
    <lineage>
        <taxon>Eukaryota</taxon>
        <taxon>Fungi</taxon>
        <taxon>Dikarya</taxon>
        <taxon>Basidiomycota</taxon>
        <taxon>Agaricomycotina</taxon>
        <taxon>Agaricomycetes</taxon>
        <taxon>Agaricomycetidae</taxon>
        <taxon>Atheliales</taxon>
        <taxon>Atheliaceae</taxon>
        <taxon>Athelia</taxon>
    </lineage>
</organism>
<dbReference type="AlphaFoldDB" id="A0A166HVJ8"/>
<keyword evidence="1" id="KW-0812">Transmembrane</keyword>
<keyword evidence="1" id="KW-0472">Membrane</keyword>
<sequence>MPNYDLPDHQLLFLTCYTGGDLSMKLVLFLIARLGTLGARMLSYLKEWTGEIVTGSQLPGNSKSKAPAMRRRKFVL</sequence>
<evidence type="ECO:0000256" key="1">
    <source>
        <dbReference type="SAM" id="Phobius"/>
    </source>
</evidence>
<proteinExistence type="predicted"/>
<keyword evidence="3" id="KW-1185">Reference proteome</keyword>
<dbReference type="EMBL" id="KV417565">
    <property type="protein sequence ID" value="KZP19286.1"/>
    <property type="molecule type" value="Genomic_DNA"/>
</dbReference>
<reference evidence="2 3" key="1">
    <citation type="journal article" date="2016" name="Mol. Biol. Evol.">
        <title>Comparative Genomics of Early-Diverging Mushroom-Forming Fungi Provides Insights into the Origins of Lignocellulose Decay Capabilities.</title>
        <authorList>
            <person name="Nagy L.G."/>
            <person name="Riley R."/>
            <person name="Tritt A."/>
            <person name="Adam C."/>
            <person name="Daum C."/>
            <person name="Floudas D."/>
            <person name="Sun H."/>
            <person name="Yadav J.S."/>
            <person name="Pangilinan J."/>
            <person name="Larsson K.H."/>
            <person name="Matsuura K."/>
            <person name="Barry K."/>
            <person name="Labutti K."/>
            <person name="Kuo R."/>
            <person name="Ohm R.A."/>
            <person name="Bhattacharya S.S."/>
            <person name="Shirouzu T."/>
            <person name="Yoshinaga Y."/>
            <person name="Martin F.M."/>
            <person name="Grigoriev I.V."/>
            <person name="Hibbett D.S."/>
        </authorList>
    </citation>
    <scope>NUCLEOTIDE SEQUENCE [LARGE SCALE GENOMIC DNA]</scope>
    <source>
        <strain evidence="2 3">CBS 109695</strain>
    </source>
</reference>
<keyword evidence="1" id="KW-1133">Transmembrane helix</keyword>
<accession>A0A166HVJ8</accession>
<name>A0A166HVJ8_9AGAM</name>
<protein>
    <submittedName>
        <fullName evidence="2">Uncharacterized protein</fullName>
    </submittedName>
</protein>
<evidence type="ECO:0000313" key="2">
    <source>
        <dbReference type="EMBL" id="KZP19286.1"/>
    </source>
</evidence>
<dbReference type="Proteomes" id="UP000076532">
    <property type="component" value="Unassembled WGS sequence"/>
</dbReference>
<feature type="transmembrane region" description="Helical" evidence="1">
    <location>
        <begin position="12"/>
        <end position="32"/>
    </location>
</feature>